<dbReference type="Pfam" id="PF01904">
    <property type="entry name" value="DUF72"/>
    <property type="match status" value="1"/>
</dbReference>
<keyword evidence="2" id="KW-1185">Reference proteome</keyword>
<protein>
    <submittedName>
        <fullName evidence="1">Histidine kinase</fullName>
    </submittedName>
</protein>
<dbReference type="PANTHER" id="PTHR30348:SF4">
    <property type="entry name" value="DUF72 DOMAIN-CONTAINING PROTEIN"/>
    <property type="match status" value="1"/>
</dbReference>
<evidence type="ECO:0000313" key="1">
    <source>
        <dbReference type="EMBL" id="KFC22642.1"/>
    </source>
</evidence>
<gene>
    <name evidence="1" type="ORF">IO89_06195</name>
</gene>
<dbReference type="GO" id="GO:0016301">
    <property type="term" value="F:kinase activity"/>
    <property type="evidence" value="ECO:0007669"/>
    <property type="project" value="UniProtKB-KW"/>
</dbReference>
<dbReference type="STRING" id="421072.SAMN04488097_3154"/>
<dbReference type="EMBL" id="JPLY01000002">
    <property type="protein sequence ID" value="KFC22642.1"/>
    <property type="molecule type" value="Genomic_DNA"/>
</dbReference>
<dbReference type="AlphaFoldDB" id="A0A085BJJ7"/>
<dbReference type="eggNOG" id="COG1801">
    <property type="taxonomic scope" value="Bacteria"/>
</dbReference>
<dbReference type="InterPro" id="IPR036520">
    <property type="entry name" value="UPF0759_sf"/>
</dbReference>
<dbReference type="Proteomes" id="UP000028623">
    <property type="component" value="Unassembled WGS sequence"/>
</dbReference>
<dbReference type="Gene3D" id="3.20.20.410">
    <property type="entry name" value="Protein of unknown function UPF0759"/>
    <property type="match status" value="1"/>
</dbReference>
<comment type="caution">
    <text evidence="1">The sequence shown here is derived from an EMBL/GenBank/DDBJ whole genome shotgun (WGS) entry which is preliminary data.</text>
</comment>
<name>A0A085BJJ7_9FLAO</name>
<keyword evidence="1" id="KW-0808">Transferase</keyword>
<evidence type="ECO:0000313" key="2">
    <source>
        <dbReference type="Proteomes" id="UP000028623"/>
    </source>
</evidence>
<sequence length="245" mass="29074">MKTSKTKYHIGCSGFYNADWKGSLYPADSQNKDFLKLYSQRFDIVEINSTFYRKPTAKTLQKWVYETPDDFKFFIKIPKTISHQKPFENKKEEIEEFCNYIKTHLGEKLAGFLFQFPPSFHYTSENLKWLNENLPDGFLIVVEFRHNSWWSDEILKIFKDKKWIFSGTSFPGNLSEDIIVTNSKIGYYRLHGKPTLYKSPYSEDFLNDLAEKIKKTEKEFYIMFNNTWGTSAVENSLYLKKILNQ</sequence>
<dbReference type="PANTHER" id="PTHR30348">
    <property type="entry name" value="UNCHARACTERIZED PROTEIN YECE"/>
    <property type="match status" value="1"/>
</dbReference>
<reference evidence="1 2" key="1">
    <citation type="submission" date="2014-07" db="EMBL/GenBank/DDBJ databases">
        <title>Epilithonimonas lactis LMG 22401 Genome.</title>
        <authorList>
            <person name="Pipes S.E."/>
            <person name="Stropko S.J."/>
        </authorList>
    </citation>
    <scope>NUCLEOTIDE SEQUENCE [LARGE SCALE GENOMIC DNA]</scope>
    <source>
        <strain evidence="1 2">LMG 24401</strain>
    </source>
</reference>
<dbReference type="OrthoDB" id="9780310at2"/>
<organism evidence="1 2">
    <name type="scientific">Epilithonimonas lactis</name>
    <dbReference type="NCBI Taxonomy" id="421072"/>
    <lineage>
        <taxon>Bacteria</taxon>
        <taxon>Pseudomonadati</taxon>
        <taxon>Bacteroidota</taxon>
        <taxon>Flavobacteriia</taxon>
        <taxon>Flavobacteriales</taxon>
        <taxon>Weeksellaceae</taxon>
        <taxon>Chryseobacterium group</taxon>
        <taxon>Epilithonimonas</taxon>
    </lineage>
</organism>
<dbReference type="InterPro" id="IPR002763">
    <property type="entry name" value="DUF72"/>
</dbReference>
<dbReference type="RefSeq" id="WP_034974608.1">
    <property type="nucleotide sequence ID" value="NZ_FOFI01000004.1"/>
</dbReference>
<dbReference type="SUPFAM" id="SSF117396">
    <property type="entry name" value="TM1631-like"/>
    <property type="match status" value="1"/>
</dbReference>
<keyword evidence="1" id="KW-0418">Kinase</keyword>
<accession>A0A085BJJ7</accession>
<proteinExistence type="predicted"/>